<comment type="caution">
    <text evidence="2">The sequence shown here is derived from an EMBL/GenBank/DDBJ whole genome shotgun (WGS) entry which is preliminary data.</text>
</comment>
<feature type="region of interest" description="Disordered" evidence="1">
    <location>
        <begin position="1"/>
        <end position="59"/>
    </location>
</feature>
<organism evidence="2 3">
    <name type="scientific">Prorocentrum cordatum</name>
    <dbReference type="NCBI Taxonomy" id="2364126"/>
    <lineage>
        <taxon>Eukaryota</taxon>
        <taxon>Sar</taxon>
        <taxon>Alveolata</taxon>
        <taxon>Dinophyceae</taxon>
        <taxon>Prorocentrales</taxon>
        <taxon>Prorocentraceae</taxon>
        <taxon>Prorocentrum</taxon>
    </lineage>
</organism>
<proteinExistence type="predicted"/>
<feature type="non-terminal residue" evidence="2">
    <location>
        <position position="210"/>
    </location>
</feature>
<keyword evidence="3" id="KW-1185">Reference proteome</keyword>
<dbReference type="Proteomes" id="UP001189429">
    <property type="component" value="Unassembled WGS sequence"/>
</dbReference>
<evidence type="ECO:0000313" key="3">
    <source>
        <dbReference type="Proteomes" id="UP001189429"/>
    </source>
</evidence>
<dbReference type="EMBL" id="CAUYUJ010014837">
    <property type="protein sequence ID" value="CAK0846653.1"/>
    <property type="molecule type" value="Genomic_DNA"/>
</dbReference>
<sequence length="210" mass="21911">DGVGFLRHPPRPGPAPAEAGEPESTFQFDTAPSAVPVVNGEHAPPAAQQGSSGKDGPGLYIITHSQTGVTSGVSISSGIVSFLETGAVVNVLEVSQSPAEGRVRGRTERPAGWISLLDTTDGYRWADRLEAPPPRGAAASPPSRTQDIIQIAMTELSDGVGCSLSPDLTVVAVVKAVARQFGWRRGDKVLAVNGVQVSMKYDFIGELQKA</sequence>
<name>A0ABN9TL00_9DINO</name>
<reference evidence="2" key="1">
    <citation type="submission" date="2023-10" db="EMBL/GenBank/DDBJ databases">
        <authorList>
            <person name="Chen Y."/>
            <person name="Shah S."/>
            <person name="Dougan E. K."/>
            <person name="Thang M."/>
            <person name="Chan C."/>
        </authorList>
    </citation>
    <scope>NUCLEOTIDE SEQUENCE [LARGE SCALE GENOMIC DNA]</scope>
</reference>
<feature type="non-terminal residue" evidence="2">
    <location>
        <position position="1"/>
    </location>
</feature>
<gene>
    <name evidence="2" type="ORF">PCOR1329_LOCUS40107</name>
</gene>
<accession>A0ABN9TL00</accession>
<evidence type="ECO:0000256" key="1">
    <source>
        <dbReference type="SAM" id="MobiDB-lite"/>
    </source>
</evidence>
<protein>
    <recommendedName>
        <fullName evidence="4">PDZ domain-containing protein</fullName>
    </recommendedName>
</protein>
<evidence type="ECO:0000313" key="2">
    <source>
        <dbReference type="EMBL" id="CAK0846653.1"/>
    </source>
</evidence>
<evidence type="ECO:0008006" key="4">
    <source>
        <dbReference type="Google" id="ProtNLM"/>
    </source>
</evidence>